<feature type="compositionally biased region" description="Low complexity" evidence="1">
    <location>
        <begin position="35"/>
        <end position="56"/>
    </location>
</feature>
<dbReference type="AlphaFoldDB" id="A0AAD7IZR3"/>
<dbReference type="Proteomes" id="UP001215598">
    <property type="component" value="Unassembled WGS sequence"/>
</dbReference>
<feature type="compositionally biased region" description="Basic and acidic residues" evidence="1">
    <location>
        <begin position="119"/>
        <end position="149"/>
    </location>
</feature>
<feature type="region of interest" description="Disordered" evidence="1">
    <location>
        <begin position="94"/>
        <end position="161"/>
    </location>
</feature>
<sequence>MYPSPPPTTTLHVGNKTQFAPQTTTPNHGQPPPATTATTAAPTNPANAPPNKAGAAPLGVLVPLAAAEAEPEAAAAEPEAEMSAALLEGRKGAVAVADPVGVRETAEKTKGEGGINDARAGKGVDAELGPGHEEAQREGGGKEGCEHRARNTNSVCELRQE</sequence>
<evidence type="ECO:0000256" key="1">
    <source>
        <dbReference type="SAM" id="MobiDB-lite"/>
    </source>
</evidence>
<feature type="region of interest" description="Disordered" evidence="1">
    <location>
        <begin position="1"/>
        <end position="56"/>
    </location>
</feature>
<dbReference type="EMBL" id="JARKIB010000053">
    <property type="protein sequence ID" value="KAJ7754010.1"/>
    <property type="molecule type" value="Genomic_DNA"/>
</dbReference>
<comment type="caution">
    <text evidence="2">The sequence shown here is derived from an EMBL/GenBank/DDBJ whole genome shotgun (WGS) entry which is preliminary data.</text>
</comment>
<gene>
    <name evidence="2" type="ORF">B0H16DRAFT_1833088</name>
</gene>
<reference evidence="2" key="1">
    <citation type="submission" date="2023-03" db="EMBL/GenBank/DDBJ databases">
        <title>Massive genome expansion in bonnet fungi (Mycena s.s.) driven by repeated elements and novel gene families across ecological guilds.</title>
        <authorList>
            <consortium name="Lawrence Berkeley National Laboratory"/>
            <person name="Harder C.B."/>
            <person name="Miyauchi S."/>
            <person name="Viragh M."/>
            <person name="Kuo A."/>
            <person name="Thoen E."/>
            <person name="Andreopoulos B."/>
            <person name="Lu D."/>
            <person name="Skrede I."/>
            <person name="Drula E."/>
            <person name="Henrissat B."/>
            <person name="Morin E."/>
            <person name="Kohler A."/>
            <person name="Barry K."/>
            <person name="LaButti K."/>
            <person name="Morin E."/>
            <person name="Salamov A."/>
            <person name="Lipzen A."/>
            <person name="Mereny Z."/>
            <person name="Hegedus B."/>
            <person name="Baldrian P."/>
            <person name="Stursova M."/>
            <person name="Weitz H."/>
            <person name="Taylor A."/>
            <person name="Grigoriev I.V."/>
            <person name="Nagy L.G."/>
            <person name="Martin F."/>
            <person name="Kauserud H."/>
        </authorList>
    </citation>
    <scope>NUCLEOTIDE SEQUENCE</scope>
    <source>
        <strain evidence="2">CBHHK182m</strain>
    </source>
</reference>
<accession>A0AAD7IZR3</accession>
<evidence type="ECO:0000313" key="3">
    <source>
        <dbReference type="Proteomes" id="UP001215598"/>
    </source>
</evidence>
<feature type="compositionally biased region" description="Polar residues" evidence="1">
    <location>
        <begin position="9"/>
        <end position="28"/>
    </location>
</feature>
<proteinExistence type="predicted"/>
<protein>
    <submittedName>
        <fullName evidence="2">Uncharacterized protein</fullName>
    </submittedName>
</protein>
<name>A0AAD7IZR3_9AGAR</name>
<evidence type="ECO:0000313" key="2">
    <source>
        <dbReference type="EMBL" id="KAJ7754010.1"/>
    </source>
</evidence>
<organism evidence="2 3">
    <name type="scientific">Mycena metata</name>
    <dbReference type="NCBI Taxonomy" id="1033252"/>
    <lineage>
        <taxon>Eukaryota</taxon>
        <taxon>Fungi</taxon>
        <taxon>Dikarya</taxon>
        <taxon>Basidiomycota</taxon>
        <taxon>Agaricomycotina</taxon>
        <taxon>Agaricomycetes</taxon>
        <taxon>Agaricomycetidae</taxon>
        <taxon>Agaricales</taxon>
        <taxon>Marasmiineae</taxon>
        <taxon>Mycenaceae</taxon>
        <taxon>Mycena</taxon>
    </lineage>
</organism>
<keyword evidence="3" id="KW-1185">Reference proteome</keyword>